<dbReference type="Pfam" id="PF17032">
    <property type="entry name" value="Zn_ribbon_15"/>
    <property type="match status" value="1"/>
</dbReference>
<dbReference type="InterPro" id="IPR031493">
    <property type="entry name" value="Zinc_ribbon_15"/>
</dbReference>
<proteinExistence type="predicted"/>
<dbReference type="InterPro" id="IPR053281">
    <property type="entry name" value="Double_zinc_ribbon"/>
</dbReference>
<evidence type="ECO:0000259" key="1">
    <source>
        <dbReference type="Pfam" id="PF17032"/>
    </source>
</evidence>
<sequence length="108" mass="12255">MFLIIGISPKTKIIDNTPRICQACGLAQARLKRVDSYFNLFFIPLFRVKKGEPFVICDRCESITSETPSAYYPPPPRRDFRCSGCGRPLEEEFRYCPSCGNPVQSEGI</sequence>
<dbReference type="Proteomes" id="UP000603434">
    <property type="component" value="Unassembled WGS sequence"/>
</dbReference>
<accession>A0A8J6TIB7</accession>
<dbReference type="PANTHER" id="PTHR36718:SF1">
    <property type="entry name" value="DOUBLE ZINC RIBBON PROTEIN MJ0416"/>
    <property type="match status" value="1"/>
</dbReference>
<dbReference type="EMBL" id="JACNJH010000111">
    <property type="protein sequence ID" value="MBC8360847.1"/>
    <property type="molecule type" value="Genomic_DNA"/>
</dbReference>
<protein>
    <submittedName>
        <fullName evidence="2">Zinc ribbon domain-containing protein</fullName>
    </submittedName>
</protein>
<reference evidence="2 3" key="1">
    <citation type="submission" date="2020-08" db="EMBL/GenBank/DDBJ databases">
        <title>Bridging the membrane lipid divide: bacteria of the FCB group superphylum have the potential to synthesize archaeal ether lipids.</title>
        <authorList>
            <person name="Villanueva L."/>
            <person name="Von Meijenfeldt F.A.B."/>
            <person name="Westbye A.B."/>
            <person name="Yadav S."/>
            <person name="Hopmans E.C."/>
            <person name="Dutilh B.E."/>
            <person name="Sinninghe Damste J.S."/>
        </authorList>
    </citation>
    <scope>NUCLEOTIDE SEQUENCE [LARGE SCALE GENOMIC DNA]</scope>
    <source>
        <strain evidence="2">NIOZ-UU30</strain>
    </source>
</reference>
<feature type="domain" description="Zinc-ribbon 15" evidence="1">
    <location>
        <begin position="20"/>
        <end position="100"/>
    </location>
</feature>
<name>A0A8J6TIB7_9BACT</name>
<gene>
    <name evidence="2" type="ORF">H8E23_05575</name>
</gene>
<evidence type="ECO:0000313" key="3">
    <source>
        <dbReference type="Proteomes" id="UP000603434"/>
    </source>
</evidence>
<evidence type="ECO:0000313" key="2">
    <source>
        <dbReference type="EMBL" id="MBC8360847.1"/>
    </source>
</evidence>
<organism evidence="2 3">
    <name type="scientific">Candidatus Desulfatibia profunda</name>
    <dbReference type="NCBI Taxonomy" id="2841695"/>
    <lineage>
        <taxon>Bacteria</taxon>
        <taxon>Pseudomonadati</taxon>
        <taxon>Thermodesulfobacteriota</taxon>
        <taxon>Desulfobacteria</taxon>
        <taxon>Desulfobacterales</taxon>
        <taxon>Desulfobacterales incertae sedis</taxon>
        <taxon>Candidatus Desulfatibia</taxon>
    </lineage>
</organism>
<dbReference type="AlphaFoldDB" id="A0A8J6TIB7"/>
<comment type="caution">
    <text evidence="2">The sequence shown here is derived from an EMBL/GenBank/DDBJ whole genome shotgun (WGS) entry which is preliminary data.</text>
</comment>
<dbReference type="PANTHER" id="PTHR36718">
    <property type="entry name" value="OS05G0435400 PROTEIN"/>
    <property type="match status" value="1"/>
</dbReference>